<feature type="domain" description="PTS EIIB type-1" evidence="13">
    <location>
        <begin position="384"/>
        <end position="461"/>
    </location>
</feature>
<proteinExistence type="predicted"/>
<keyword evidence="2" id="KW-0813">Transport</keyword>
<keyword evidence="3" id="KW-1003">Cell membrane</keyword>
<dbReference type="Pfam" id="PF02378">
    <property type="entry name" value="PTS_EIIC"/>
    <property type="match status" value="1"/>
</dbReference>
<keyword evidence="6" id="KW-0598">Phosphotransferase system</keyword>
<protein>
    <submittedName>
        <fullName evidence="15">EIICB-Glc</fullName>
    </submittedName>
</protein>
<dbReference type="GO" id="GO:0019866">
    <property type="term" value="C:organelle inner membrane"/>
    <property type="evidence" value="ECO:0007669"/>
    <property type="project" value="InterPro"/>
</dbReference>
<evidence type="ECO:0000256" key="6">
    <source>
        <dbReference type="ARBA" id="ARBA00022683"/>
    </source>
</evidence>
<dbReference type="InterPro" id="IPR018113">
    <property type="entry name" value="PTrfase_EIIB_Cys"/>
</dbReference>
<evidence type="ECO:0000256" key="8">
    <source>
        <dbReference type="ARBA" id="ARBA00022777"/>
    </source>
</evidence>
<dbReference type="InterPro" id="IPR003352">
    <property type="entry name" value="PTS_EIIC"/>
</dbReference>
<feature type="transmembrane region" description="Helical" evidence="12">
    <location>
        <begin position="262"/>
        <end position="278"/>
    </location>
</feature>
<dbReference type="GO" id="GO:0005886">
    <property type="term" value="C:plasma membrane"/>
    <property type="evidence" value="ECO:0007669"/>
    <property type="project" value="UniProtKB-SubCell"/>
</dbReference>
<evidence type="ECO:0000259" key="14">
    <source>
        <dbReference type="PROSITE" id="PS51103"/>
    </source>
</evidence>
<dbReference type="GO" id="GO:0008982">
    <property type="term" value="F:protein-N(PI)-phosphohistidine-sugar phosphotransferase activity"/>
    <property type="evidence" value="ECO:0007669"/>
    <property type="project" value="InterPro"/>
</dbReference>
<evidence type="ECO:0000256" key="2">
    <source>
        <dbReference type="ARBA" id="ARBA00022448"/>
    </source>
</evidence>
<evidence type="ECO:0000256" key="1">
    <source>
        <dbReference type="ARBA" id="ARBA00004651"/>
    </source>
</evidence>
<keyword evidence="7 12" id="KW-0812">Transmembrane</keyword>
<reference evidence="15 16" key="1">
    <citation type="submission" date="2018-06" db="EMBL/GenBank/DDBJ databases">
        <authorList>
            <consortium name="Pathogen Informatics"/>
            <person name="Doyle S."/>
        </authorList>
    </citation>
    <scope>NUCLEOTIDE SEQUENCE [LARGE SCALE GENOMIC DNA]</scope>
    <source>
        <strain evidence="15 16">NCTC10571</strain>
    </source>
</reference>
<dbReference type="AlphaFoldDB" id="A0A378NRE2"/>
<feature type="active site" description="Phosphocysteine intermediate; for EIIB activity" evidence="11">
    <location>
        <position position="406"/>
    </location>
</feature>
<keyword evidence="4" id="KW-0762">Sugar transport</keyword>
<feature type="transmembrane region" description="Helical" evidence="12">
    <location>
        <begin position="133"/>
        <end position="153"/>
    </location>
</feature>
<dbReference type="CDD" id="cd00212">
    <property type="entry name" value="PTS_IIB_glc"/>
    <property type="match status" value="1"/>
</dbReference>
<keyword evidence="5" id="KW-0808">Transferase</keyword>
<dbReference type="InterPro" id="IPR001996">
    <property type="entry name" value="PTS_IIB_1"/>
</dbReference>
<feature type="transmembrane region" description="Helical" evidence="12">
    <location>
        <begin position="313"/>
        <end position="332"/>
    </location>
</feature>
<dbReference type="GO" id="GO:0009401">
    <property type="term" value="P:phosphoenolpyruvate-dependent sugar phosphotransferase system"/>
    <property type="evidence" value="ECO:0007669"/>
    <property type="project" value="UniProtKB-KW"/>
</dbReference>
<sequence length="461" mass="49066">MSSWFSKLQAVGKALMLPVAVLPAAALLLRLGAPDVFDIPFITQAGGAVFNNLALIFAVGIAVGLAKDNNGAAGLAGVIGYLVLTEALKAIDKDLNMGVLAGVIVGIISGILYNKFYNIKLPEFLGFFSGRRFVPIVTAATFVVLALIFGIIWGPIQNFIHSIGEWIVGAGAAGAFVYGVLNRLLIPVGLHHILNSLVWFVFGSYTNPETGVTATGDLNRFFAGDPTAGVFMAGFYFIFMFGVPAIALAMYSAAKPENKSKVAGMMFSIAFTAFLTGITEPVEFTFMFLAPVLYAFHAVMTGIALAVANMFGILHGFGFSAGLIDYVLNYGLATKPILIIPIGLVFGIIYFIVFRWAIVHFDLPTPGRFENESDNEAIENANPDELAQSFIDKLGGADNLTTISSCITRLRLNVKDIDKIDEAGLKALGAAGVIKKGNSVQVIVGTKAEAVADDMKKIAKK</sequence>
<dbReference type="InterPro" id="IPR050429">
    <property type="entry name" value="PTS_Glucose_EIICBA"/>
</dbReference>
<keyword evidence="8" id="KW-0418">Kinase</keyword>
<gene>
    <name evidence="15" type="primary">ptsG_1</name>
    <name evidence="15" type="ORF">NCTC10571_00344</name>
</gene>
<evidence type="ECO:0000256" key="9">
    <source>
        <dbReference type="ARBA" id="ARBA00022989"/>
    </source>
</evidence>
<name>A0A378NRE2_9FIRM</name>
<evidence type="ECO:0000256" key="5">
    <source>
        <dbReference type="ARBA" id="ARBA00022679"/>
    </source>
</evidence>
<dbReference type="InterPro" id="IPR036878">
    <property type="entry name" value="Glu_permease_IIB"/>
</dbReference>
<keyword evidence="10 12" id="KW-0472">Membrane</keyword>
<dbReference type="SUPFAM" id="SSF55604">
    <property type="entry name" value="Glucose permease domain IIB"/>
    <property type="match status" value="1"/>
</dbReference>
<evidence type="ECO:0000313" key="15">
    <source>
        <dbReference type="EMBL" id="STY70229.1"/>
    </source>
</evidence>
<evidence type="ECO:0000256" key="3">
    <source>
        <dbReference type="ARBA" id="ARBA00022475"/>
    </source>
</evidence>
<dbReference type="Pfam" id="PF00367">
    <property type="entry name" value="PTS_EIIB"/>
    <property type="match status" value="1"/>
</dbReference>
<dbReference type="PANTHER" id="PTHR30009">
    <property type="entry name" value="CYTOCHROME C-TYPE SYNTHESIS PROTEIN AND PTS TRANSMEMBRANE COMPONENT"/>
    <property type="match status" value="1"/>
</dbReference>
<dbReference type="EMBL" id="UGPP01000001">
    <property type="protein sequence ID" value="STY70229.1"/>
    <property type="molecule type" value="Genomic_DNA"/>
</dbReference>
<feature type="transmembrane region" description="Helical" evidence="12">
    <location>
        <begin position="338"/>
        <end position="358"/>
    </location>
</feature>
<evidence type="ECO:0000313" key="16">
    <source>
        <dbReference type="Proteomes" id="UP000255234"/>
    </source>
</evidence>
<keyword evidence="9 12" id="KW-1133">Transmembrane helix</keyword>
<feature type="domain" description="PTS EIIC type-1" evidence="14">
    <location>
        <begin position="2"/>
        <end position="370"/>
    </location>
</feature>
<organism evidence="15 16">
    <name type="scientific">Megamonas hypermegale</name>
    <dbReference type="NCBI Taxonomy" id="158847"/>
    <lineage>
        <taxon>Bacteria</taxon>
        <taxon>Bacillati</taxon>
        <taxon>Bacillota</taxon>
        <taxon>Negativicutes</taxon>
        <taxon>Selenomonadales</taxon>
        <taxon>Selenomonadaceae</taxon>
        <taxon>Megamonas</taxon>
    </lineage>
</organism>
<dbReference type="GO" id="GO:0090563">
    <property type="term" value="F:protein-phosphocysteine-sugar phosphotransferase activity"/>
    <property type="evidence" value="ECO:0007669"/>
    <property type="project" value="TreeGrafter"/>
</dbReference>
<feature type="transmembrane region" description="Helical" evidence="12">
    <location>
        <begin position="48"/>
        <end position="66"/>
    </location>
</feature>
<evidence type="ECO:0000256" key="11">
    <source>
        <dbReference type="PROSITE-ProRule" id="PRU00421"/>
    </source>
</evidence>
<evidence type="ECO:0000256" key="12">
    <source>
        <dbReference type="SAM" id="Phobius"/>
    </source>
</evidence>
<dbReference type="PANTHER" id="PTHR30009:SF4">
    <property type="entry name" value="PTS SYSTEM N-ACETYLGLUCOSAMINE-SPECIFIC EIICBA COMPONENT"/>
    <property type="match status" value="1"/>
</dbReference>
<feature type="transmembrane region" description="Helical" evidence="12">
    <location>
        <begin position="73"/>
        <end position="91"/>
    </location>
</feature>
<dbReference type="NCBIfam" id="TIGR00826">
    <property type="entry name" value="EIIB_glc"/>
    <property type="match status" value="1"/>
</dbReference>
<dbReference type="GO" id="GO:0016301">
    <property type="term" value="F:kinase activity"/>
    <property type="evidence" value="ECO:0007669"/>
    <property type="project" value="UniProtKB-KW"/>
</dbReference>
<evidence type="ECO:0000259" key="13">
    <source>
        <dbReference type="PROSITE" id="PS51098"/>
    </source>
</evidence>
<feature type="transmembrane region" description="Helical" evidence="12">
    <location>
        <begin position="159"/>
        <end position="181"/>
    </location>
</feature>
<evidence type="ECO:0000256" key="7">
    <source>
        <dbReference type="ARBA" id="ARBA00022692"/>
    </source>
</evidence>
<feature type="transmembrane region" description="Helical" evidence="12">
    <location>
        <begin position="227"/>
        <end position="250"/>
    </location>
</feature>
<dbReference type="PROSITE" id="PS51103">
    <property type="entry name" value="PTS_EIIC_TYPE_1"/>
    <property type="match status" value="1"/>
</dbReference>
<comment type="subcellular location">
    <subcellularLocation>
        <location evidence="1">Cell membrane</location>
        <topology evidence="1">Multi-pass membrane protein</topology>
    </subcellularLocation>
</comment>
<dbReference type="FunFam" id="3.30.1360.60:FF:000001">
    <property type="entry name" value="PTS system glucose-specific IIBC component PtsG"/>
    <property type="match status" value="1"/>
</dbReference>
<dbReference type="NCBIfam" id="TIGR01998">
    <property type="entry name" value="PTS-II-BC-nag"/>
    <property type="match status" value="1"/>
</dbReference>
<dbReference type="Proteomes" id="UP000255234">
    <property type="component" value="Unassembled WGS sequence"/>
</dbReference>
<dbReference type="Gene3D" id="3.30.1360.60">
    <property type="entry name" value="Glucose permease domain IIB"/>
    <property type="match status" value="1"/>
</dbReference>
<dbReference type="GO" id="GO:0015572">
    <property type="term" value="F:N-acetylglucosamine transmembrane transporter activity"/>
    <property type="evidence" value="ECO:0007669"/>
    <property type="project" value="InterPro"/>
</dbReference>
<evidence type="ECO:0000256" key="10">
    <source>
        <dbReference type="ARBA" id="ARBA00023136"/>
    </source>
</evidence>
<dbReference type="PROSITE" id="PS51098">
    <property type="entry name" value="PTS_EIIB_TYPE_1"/>
    <property type="match status" value="1"/>
</dbReference>
<dbReference type="RefSeq" id="WP_018998576.1">
    <property type="nucleotide sequence ID" value="NZ_UGPP01000001.1"/>
</dbReference>
<accession>A0A378NRE2</accession>
<dbReference type="PROSITE" id="PS01035">
    <property type="entry name" value="PTS_EIIB_TYPE_1_CYS"/>
    <property type="match status" value="1"/>
</dbReference>
<feature type="transmembrane region" description="Helical" evidence="12">
    <location>
        <begin position="97"/>
        <end position="113"/>
    </location>
</feature>
<dbReference type="InterPro" id="IPR013013">
    <property type="entry name" value="PTS_EIIC_1"/>
</dbReference>
<dbReference type="InterPro" id="IPR010974">
    <property type="entry name" value="PTS_IIBC_nag"/>
</dbReference>
<dbReference type="GO" id="GO:0015764">
    <property type="term" value="P:N-acetylglucosamine transport"/>
    <property type="evidence" value="ECO:0007669"/>
    <property type="project" value="TreeGrafter"/>
</dbReference>
<feature type="transmembrane region" description="Helical" evidence="12">
    <location>
        <begin position="284"/>
        <end position="306"/>
    </location>
</feature>
<evidence type="ECO:0000256" key="4">
    <source>
        <dbReference type="ARBA" id="ARBA00022597"/>
    </source>
</evidence>